<evidence type="ECO:0000256" key="1">
    <source>
        <dbReference type="SAM" id="Phobius"/>
    </source>
</evidence>
<dbReference type="InterPro" id="IPR059179">
    <property type="entry name" value="MLKL-like_MCAfunc"/>
</dbReference>
<dbReference type="Proteomes" id="UP001215280">
    <property type="component" value="Unassembled WGS sequence"/>
</dbReference>
<sequence length="141" mass="15571">MNSLGRLFSASTMSLQSVLDVILGITPVPGLSAAFTLLKLIVTSVQKVREGRRQLEVLANSIAHLLEALNAEFSASSLVPSACVRPLQDLYSLLNDIQSFVQEGQERSFWKALFAQDSIIPEIDGFYRRIDALANALFRPY</sequence>
<dbReference type="Gene3D" id="1.20.930.20">
    <property type="entry name" value="Adaptor protein Cbl, N-terminal domain"/>
    <property type="match status" value="1"/>
</dbReference>
<protein>
    <submittedName>
        <fullName evidence="2">Uncharacterized protein</fullName>
    </submittedName>
</protein>
<proteinExistence type="predicted"/>
<dbReference type="AlphaFoldDB" id="A0AAD7NUQ8"/>
<dbReference type="CDD" id="cd21037">
    <property type="entry name" value="MLKL_NTD"/>
    <property type="match status" value="1"/>
</dbReference>
<organism evidence="2 3">
    <name type="scientific">Mycena maculata</name>
    <dbReference type="NCBI Taxonomy" id="230809"/>
    <lineage>
        <taxon>Eukaryota</taxon>
        <taxon>Fungi</taxon>
        <taxon>Dikarya</taxon>
        <taxon>Basidiomycota</taxon>
        <taxon>Agaricomycotina</taxon>
        <taxon>Agaricomycetes</taxon>
        <taxon>Agaricomycetidae</taxon>
        <taxon>Agaricales</taxon>
        <taxon>Marasmiineae</taxon>
        <taxon>Mycenaceae</taxon>
        <taxon>Mycena</taxon>
    </lineage>
</organism>
<name>A0AAD7NUQ8_9AGAR</name>
<evidence type="ECO:0000313" key="2">
    <source>
        <dbReference type="EMBL" id="KAJ7776901.1"/>
    </source>
</evidence>
<dbReference type="EMBL" id="JARJLG010000011">
    <property type="protein sequence ID" value="KAJ7776901.1"/>
    <property type="molecule type" value="Genomic_DNA"/>
</dbReference>
<keyword evidence="1" id="KW-1133">Transmembrane helix</keyword>
<dbReference type="GO" id="GO:0007166">
    <property type="term" value="P:cell surface receptor signaling pathway"/>
    <property type="evidence" value="ECO:0007669"/>
    <property type="project" value="InterPro"/>
</dbReference>
<feature type="transmembrane region" description="Helical" evidence="1">
    <location>
        <begin position="21"/>
        <end position="42"/>
    </location>
</feature>
<keyword evidence="1" id="KW-0812">Transmembrane</keyword>
<comment type="caution">
    <text evidence="2">The sequence shown here is derived from an EMBL/GenBank/DDBJ whole genome shotgun (WGS) entry which is preliminary data.</text>
</comment>
<dbReference type="InterPro" id="IPR036537">
    <property type="entry name" value="Adaptor_Cbl_N_dom_sf"/>
</dbReference>
<reference evidence="2" key="1">
    <citation type="submission" date="2023-03" db="EMBL/GenBank/DDBJ databases">
        <title>Massive genome expansion in bonnet fungi (Mycena s.s.) driven by repeated elements and novel gene families across ecological guilds.</title>
        <authorList>
            <consortium name="Lawrence Berkeley National Laboratory"/>
            <person name="Harder C.B."/>
            <person name="Miyauchi S."/>
            <person name="Viragh M."/>
            <person name="Kuo A."/>
            <person name="Thoen E."/>
            <person name="Andreopoulos B."/>
            <person name="Lu D."/>
            <person name="Skrede I."/>
            <person name="Drula E."/>
            <person name="Henrissat B."/>
            <person name="Morin E."/>
            <person name="Kohler A."/>
            <person name="Barry K."/>
            <person name="LaButti K."/>
            <person name="Morin E."/>
            <person name="Salamov A."/>
            <person name="Lipzen A."/>
            <person name="Mereny Z."/>
            <person name="Hegedus B."/>
            <person name="Baldrian P."/>
            <person name="Stursova M."/>
            <person name="Weitz H."/>
            <person name="Taylor A."/>
            <person name="Grigoriev I.V."/>
            <person name="Nagy L.G."/>
            <person name="Martin F."/>
            <person name="Kauserud H."/>
        </authorList>
    </citation>
    <scope>NUCLEOTIDE SEQUENCE</scope>
    <source>
        <strain evidence="2">CBHHK188m</strain>
    </source>
</reference>
<accession>A0AAD7NUQ8</accession>
<keyword evidence="1" id="KW-0472">Membrane</keyword>
<gene>
    <name evidence="2" type="ORF">DFH07DRAFT_32384</name>
</gene>
<keyword evidence="3" id="KW-1185">Reference proteome</keyword>
<evidence type="ECO:0000313" key="3">
    <source>
        <dbReference type="Proteomes" id="UP001215280"/>
    </source>
</evidence>